<sequence length="83" mass="9479">MDKKFAVSGGSTGGTPFLTCLKYQLYSLVFKLFEALVVFEVVKVDIVFFEDVFITFLLTIDMHNPQIITKDIIIFLKNLDILI</sequence>
<dbReference type="Proteomes" id="UP000006160">
    <property type="component" value="Unassembled WGS sequence"/>
</dbReference>
<dbReference type="AlphaFoldDB" id="A0A9P2LL15"/>
<dbReference type="EMBL" id="ACSJ01000007">
    <property type="protein sequence ID" value="EES91015.1"/>
    <property type="molecule type" value="Genomic_DNA"/>
</dbReference>
<reference evidence="1 2" key="1">
    <citation type="submission" date="2009-10" db="EMBL/GenBank/DDBJ databases">
        <authorList>
            <person name="Shrivastava S."/>
            <person name="Brinkac L.B."/>
            <person name="Brown J.L."/>
            <person name="Bruce D.B."/>
            <person name="Detter C."/>
            <person name="Green L.D."/>
            <person name="Munk C.A."/>
            <person name="Rogers Y.C."/>
            <person name="Tapia R."/>
            <person name="Saunders E.S."/>
            <person name="Sims D.R."/>
            <person name="Smith L.A."/>
            <person name="Smith T.J."/>
            <person name="Sutton G."/>
            <person name="Brettin T."/>
        </authorList>
    </citation>
    <scope>NUCLEOTIDE SEQUENCE [LARGE SCALE GENOMIC DNA]</scope>
    <source>
        <strain evidence="2">D str. 1873</strain>
    </source>
</reference>
<name>A0A9P2LL15_CLOBO</name>
<accession>A0A9P2LL15</accession>
<gene>
    <name evidence="1" type="ORF">CLG_B1578</name>
</gene>
<protein>
    <submittedName>
        <fullName evidence="1">Uncharacterized protein</fullName>
    </submittedName>
</protein>
<comment type="caution">
    <text evidence="1">The sequence shown here is derived from an EMBL/GenBank/DDBJ whole genome shotgun (WGS) entry which is preliminary data.</text>
</comment>
<organism evidence="1 2">
    <name type="scientific">Clostridium botulinum D str. 1873</name>
    <dbReference type="NCBI Taxonomy" id="592027"/>
    <lineage>
        <taxon>Bacteria</taxon>
        <taxon>Bacillati</taxon>
        <taxon>Bacillota</taxon>
        <taxon>Clostridia</taxon>
        <taxon>Eubacteriales</taxon>
        <taxon>Clostridiaceae</taxon>
        <taxon>Clostridium</taxon>
    </lineage>
</organism>
<evidence type="ECO:0000313" key="2">
    <source>
        <dbReference type="Proteomes" id="UP000006160"/>
    </source>
</evidence>
<proteinExistence type="predicted"/>
<evidence type="ECO:0000313" key="1">
    <source>
        <dbReference type="EMBL" id="EES91015.1"/>
    </source>
</evidence>